<keyword evidence="3" id="KW-0732">Signal</keyword>
<feature type="compositionally biased region" description="Basic residues" evidence="4">
    <location>
        <begin position="22"/>
        <end position="31"/>
    </location>
</feature>
<evidence type="ECO:0000259" key="5">
    <source>
        <dbReference type="PROSITE" id="PS50234"/>
    </source>
</evidence>
<feature type="compositionally biased region" description="Basic and acidic residues" evidence="4">
    <location>
        <begin position="110"/>
        <end position="128"/>
    </location>
</feature>
<proteinExistence type="predicted"/>
<sequence length="404" mass="45007">MVKKNTKKTKTIAETIKDSKKILSKNKKPKRQGTMESVANEAAEFLKYTADAHKKRQEEKRELQKKANESLIQRKPKKSKKIEKKPKNEVKSSPVKKTKAAPAAKAKASAKNDAKAVEKKTEKKDKKSVTPVKSTATKAKPASTKKKDAPPVKTSPKKDAPSAAVANKKKPNKQVSNLIAQGLAAGMIDVVFCIDTTGSMNEYLEKTKDTVNKIVEQVKEKSKGESVSVRFGIVAYRDHPPQETTYLTKVQDLCTAEEVLDYIKTLDCQGGGDGAEAVFDGLWEASKNITWRDSKTLPSLRYIFHIGDQPPHGDKYGGYSELWGTSGCPCKIDVNKVAHVINIEQIRYKLIKIGKKLDLMAKEFQEKFTLFEEQPIEDATDMDIKITDMIIRELIPDTDANLDV</sequence>
<feature type="domain" description="VWFA" evidence="5">
    <location>
        <begin position="189"/>
        <end position="394"/>
    </location>
</feature>
<feature type="compositionally biased region" description="Basic and acidic residues" evidence="4">
    <location>
        <begin position="52"/>
        <end position="68"/>
    </location>
</feature>
<evidence type="ECO:0000256" key="3">
    <source>
        <dbReference type="ARBA" id="ARBA00022729"/>
    </source>
</evidence>
<dbReference type="PROSITE" id="PS50234">
    <property type="entry name" value="VWFA"/>
    <property type="match status" value="1"/>
</dbReference>
<dbReference type="InterPro" id="IPR056861">
    <property type="entry name" value="HMCN1-like_VWA"/>
</dbReference>
<dbReference type="InterPro" id="IPR036465">
    <property type="entry name" value="vWFA_dom_sf"/>
</dbReference>
<feature type="compositionally biased region" description="Basic and acidic residues" evidence="4">
    <location>
        <begin position="145"/>
        <end position="160"/>
    </location>
</feature>
<dbReference type="GeneID" id="7837870"/>
<reference evidence="7" key="1">
    <citation type="journal article" date="2006" name="PLoS Biol.">
        <title>Macronuclear genome sequence of the ciliate Tetrahymena thermophila, a model eukaryote.</title>
        <authorList>
            <person name="Eisen J.A."/>
            <person name="Coyne R.S."/>
            <person name="Wu M."/>
            <person name="Wu D."/>
            <person name="Thiagarajan M."/>
            <person name="Wortman J.R."/>
            <person name="Badger J.H."/>
            <person name="Ren Q."/>
            <person name="Amedeo P."/>
            <person name="Jones K.M."/>
            <person name="Tallon L.J."/>
            <person name="Delcher A.L."/>
            <person name="Salzberg S.L."/>
            <person name="Silva J.C."/>
            <person name="Haas B.J."/>
            <person name="Majoros W.H."/>
            <person name="Farzad M."/>
            <person name="Carlton J.M."/>
            <person name="Smith R.K. Jr."/>
            <person name="Garg J."/>
            <person name="Pearlman R.E."/>
            <person name="Karrer K.M."/>
            <person name="Sun L."/>
            <person name="Manning G."/>
            <person name="Elde N.C."/>
            <person name="Turkewitz A.P."/>
            <person name="Asai D.J."/>
            <person name="Wilkes D.E."/>
            <person name="Wang Y."/>
            <person name="Cai H."/>
            <person name="Collins K."/>
            <person name="Stewart B.A."/>
            <person name="Lee S.R."/>
            <person name="Wilamowska K."/>
            <person name="Weinberg Z."/>
            <person name="Ruzzo W.L."/>
            <person name="Wloga D."/>
            <person name="Gaertig J."/>
            <person name="Frankel J."/>
            <person name="Tsao C.-C."/>
            <person name="Gorovsky M.A."/>
            <person name="Keeling P.J."/>
            <person name="Waller R.F."/>
            <person name="Patron N.J."/>
            <person name="Cherry J.M."/>
            <person name="Stover N.A."/>
            <person name="Krieger C.J."/>
            <person name="del Toro C."/>
            <person name="Ryder H.F."/>
            <person name="Williamson S.C."/>
            <person name="Barbeau R.A."/>
            <person name="Hamilton E.P."/>
            <person name="Orias E."/>
        </authorList>
    </citation>
    <scope>NUCLEOTIDE SEQUENCE [LARGE SCALE GENOMIC DNA]</scope>
    <source>
        <strain evidence="7">SB210</strain>
    </source>
</reference>
<keyword evidence="2" id="KW-0964">Secreted</keyword>
<dbReference type="PANTHER" id="PTHR47763:SF1">
    <property type="entry name" value="DUF659 DOMAIN-CONTAINING PROTEIN"/>
    <property type="match status" value="1"/>
</dbReference>
<dbReference type="CDD" id="cd00198">
    <property type="entry name" value="vWFA"/>
    <property type="match status" value="1"/>
</dbReference>
<accession>Q24FF3</accession>
<comment type="subcellular location">
    <subcellularLocation>
        <location evidence="1">Secreted</location>
    </subcellularLocation>
</comment>
<feature type="compositionally biased region" description="Low complexity" evidence="4">
    <location>
        <begin position="100"/>
        <end position="109"/>
    </location>
</feature>
<evidence type="ECO:0000256" key="1">
    <source>
        <dbReference type="ARBA" id="ARBA00004613"/>
    </source>
</evidence>
<dbReference type="InterPro" id="IPR002035">
    <property type="entry name" value="VWF_A"/>
</dbReference>
<dbReference type="OMA" id="KIVNYDE"/>
<dbReference type="Pfam" id="PF25106">
    <property type="entry name" value="VWA_4"/>
    <property type="match status" value="1"/>
</dbReference>
<dbReference type="STRING" id="312017.Q24FF3"/>
<dbReference type="InParanoid" id="Q24FF3"/>
<protein>
    <submittedName>
        <fullName evidence="6">von willebrand factor type A domain protein</fullName>
    </submittedName>
</protein>
<dbReference type="RefSeq" id="XP_001026750.1">
    <property type="nucleotide sequence ID" value="XM_001026750.3"/>
</dbReference>
<evidence type="ECO:0000256" key="2">
    <source>
        <dbReference type="ARBA" id="ARBA00022525"/>
    </source>
</evidence>
<dbReference type="OrthoDB" id="422053at2759"/>
<keyword evidence="7" id="KW-1185">Reference proteome</keyword>
<feature type="region of interest" description="Disordered" evidence="4">
    <location>
        <begin position="19"/>
        <end position="38"/>
    </location>
</feature>
<evidence type="ECO:0000313" key="6">
    <source>
        <dbReference type="EMBL" id="EAS06505.1"/>
    </source>
</evidence>
<dbReference type="Gene3D" id="3.40.50.410">
    <property type="entry name" value="von Willebrand factor, type A domain"/>
    <property type="match status" value="1"/>
</dbReference>
<feature type="compositionally biased region" description="Basic residues" evidence="4">
    <location>
        <begin position="74"/>
        <end position="84"/>
    </location>
</feature>
<dbReference type="EMBL" id="GG662285">
    <property type="protein sequence ID" value="EAS06505.1"/>
    <property type="molecule type" value="Genomic_DNA"/>
</dbReference>
<organism evidence="6 7">
    <name type="scientific">Tetrahymena thermophila (strain SB210)</name>
    <dbReference type="NCBI Taxonomy" id="312017"/>
    <lineage>
        <taxon>Eukaryota</taxon>
        <taxon>Sar</taxon>
        <taxon>Alveolata</taxon>
        <taxon>Ciliophora</taxon>
        <taxon>Intramacronucleata</taxon>
        <taxon>Oligohymenophorea</taxon>
        <taxon>Hymenostomatida</taxon>
        <taxon>Tetrahymenina</taxon>
        <taxon>Tetrahymenidae</taxon>
        <taxon>Tetrahymena</taxon>
    </lineage>
</organism>
<evidence type="ECO:0000313" key="7">
    <source>
        <dbReference type="Proteomes" id="UP000009168"/>
    </source>
</evidence>
<evidence type="ECO:0000256" key="4">
    <source>
        <dbReference type="SAM" id="MobiDB-lite"/>
    </source>
</evidence>
<dbReference type="eggNOG" id="ENOG502QUR0">
    <property type="taxonomic scope" value="Eukaryota"/>
</dbReference>
<dbReference type="SUPFAM" id="SSF53300">
    <property type="entry name" value="vWA-like"/>
    <property type="match status" value="1"/>
</dbReference>
<dbReference type="Proteomes" id="UP000009168">
    <property type="component" value="Unassembled WGS sequence"/>
</dbReference>
<dbReference type="GO" id="GO:0005737">
    <property type="term" value="C:cytoplasm"/>
    <property type="evidence" value="ECO:0007669"/>
    <property type="project" value="TreeGrafter"/>
</dbReference>
<dbReference type="PANTHER" id="PTHR47763">
    <property type="entry name" value="ALPHA-PROTEIN KINASE VWKA"/>
    <property type="match status" value="1"/>
</dbReference>
<dbReference type="GO" id="GO:0004674">
    <property type="term" value="F:protein serine/threonine kinase activity"/>
    <property type="evidence" value="ECO:0007669"/>
    <property type="project" value="TreeGrafter"/>
</dbReference>
<feature type="compositionally biased region" description="Low complexity" evidence="4">
    <location>
        <begin position="129"/>
        <end position="142"/>
    </location>
</feature>
<dbReference type="HOGENOM" id="CLU_054868_0_0_1"/>
<gene>
    <name evidence="6" type="ORF">TTHERM_00865100</name>
</gene>
<dbReference type="KEGG" id="tet:TTHERM_00865100"/>
<dbReference type="AlphaFoldDB" id="Q24FF3"/>
<feature type="region of interest" description="Disordered" evidence="4">
    <location>
        <begin position="52"/>
        <end position="171"/>
    </location>
</feature>
<name>Q24FF3_TETTS</name>
<dbReference type="InterPro" id="IPR052969">
    <property type="entry name" value="Thr-specific_kinase-like"/>
</dbReference>